<dbReference type="Gene3D" id="3.40.50.12230">
    <property type="match status" value="1"/>
</dbReference>
<dbReference type="Proteomes" id="UP000078541">
    <property type="component" value="Unassembled WGS sequence"/>
</dbReference>
<evidence type="ECO:0000259" key="6">
    <source>
        <dbReference type="Pfam" id="PF00551"/>
    </source>
</evidence>
<feature type="domain" description="Formyl transferase C-terminal" evidence="7">
    <location>
        <begin position="246"/>
        <end position="347"/>
    </location>
</feature>
<proteinExistence type="inferred from homology"/>
<dbReference type="InterPro" id="IPR036477">
    <property type="entry name" value="Formyl_transf_N_sf"/>
</dbReference>
<dbReference type="InterPro" id="IPR041711">
    <property type="entry name" value="Met-tRNA-FMT_N"/>
</dbReference>
<gene>
    <name evidence="8" type="ORF">ALC56_13247</name>
</gene>
<organism evidence="8 9">
    <name type="scientific">Trachymyrmex septentrionalis</name>
    <dbReference type="NCBI Taxonomy" id="34720"/>
    <lineage>
        <taxon>Eukaryota</taxon>
        <taxon>Metazoa</taxon>
        <taxon>Ecdysozoa</taxon>
        <taxon>Arthropoda</taxon>
        <taxon>Hexapoda</taxon>
        <taxon>Insecta</taxon>
        <taxon>Pterygota</taxon>
        <taxon>Neoptera</taxon>
        <taxon>Endopterygota</taxon>
        <taxon>Hymenoptera</taxon>
        <taxon>Apocrita</taxon>
        <taxon>Aculeata</taxon>
        <taxon>Formicoidea</taxon>
        <taxon>Formicidae</taxon>
        <taxon>Myrmicinae</taxon>
        <taxon>Trachymyrmex</taxon>
    </lineage>
</organism>
<dbReference type="SUPFAM" id="SSF53328">
    <property type="entry name" value="Formyltransferase"/>
    <property type="match status" value="1"/>
</dbReference>
<comment type="similarity">
    <text evidence="1">Belongs to the Fmt family.</text>
</comment>
<dbReference type="EC" id="2.1.2.9" evidence="2"/>
<keyword evidence="9" id="KW-1185">Reference proteome</keyword>
<dbReference type="EMBL" id="KQ981953">
    <property type="protein sequence ID" value="KYN32390.1"/>
    <property type="molecule type" value="Genomic_DNA"/>
</dbReference>
<evidence type="ECO:0000256" key="4">
    <source>
        <dbReference type="ARBA" id="ARBA00022679"/>
    </source>
</evidence>
<dbReference type="AlphaFoldDB" id="A0A195EVU9"/>
<evidence type="ECO:0000256" key="1">
    <source>
        <dbReference type="ARBA" id="ARBA00010699"/>
    </source>
</evidence>
<feature type="domain" description="Formyl transferase N-terminal" evidence="6">
    <location>
        <begin position="123"/>
        <end position="220"/>
    </location>
</feature>
<dbReference type="PANTHER" id="PTHR11138:SF5">
    <property type="entry name" value="METHIONYL-TRNA FORMYLTRANSFERASE, MITOCHONDRIAL"/>
    <property type="match status" value="1"/>
</dbReference>
<dbReference type="InterPro" id="IPR005794">
    <property type="entry name" value="Fmt"/>
</dbReference>
<dbReference type="Pfam" id="PF02911">
    <property type="entry name" value="Formyl_trans_C"/>
    <property type="match status" value="1"/>
</dbReference>
<evidence type="ECO:0000256" key="3">
    <source>
        <dbReference type="ARBA" id="ARBA00014185"/>
    </source>
</evidence>
<name>A0A195EVU9_9HYME</name>
<evidence type="ECO:0000313" key="8">
    <source>
        <dbReference type="EMBL" id="KYN32390.1"/>
    </source>
</evidence>
<keyword evidence="5" id="KW-0648">Protein biosynthesis</keyword>
<reference evidence="8 9" key="1">
    <citation type="submission" date="2016-03" db="EMBL/GenBank/DDBJ databases">
        <title>Trachymyrmex septentrionalis WGS genome.</title>
        <authorList>
            <person name="Nygaard S."/>
            <person name="Hu H."/>
            <person name="Boomsma J."/>
            <person name="Zhang G."/>
        </authorList>
    </citation>
    <scope>NUCLEOTIDE SEQUENCE [LARGE SCALE GENOMIC DNA]</scope>
    <source>
        <strain evidence="8">Tsep2-gDNA-1</strain>
        <tissue evidence="8">Whole body</tissue>
    </source>
</reference>
<dbReference type="PANTHER" id="PTHR11138">
    <property type="entry name" value="METHIONYL-TRNA FORMYLTRANSFERASE"/>
    <property type="match status" value="1"/>
</dbReference>
<dbReference type="Pfam" id="PF00551">
    <property type="entry name" value="Formyl_trans_N"/>
    <property type="match status" value="1"/>
</dbReference>
<keyword evidence="4 8" id="KW-0808">Transferase</keyword>
<evidence type="ECO:0000313" key="9">
    <source>
        <dbReference type="Proteomes" id="UP000078541"/>
    </source>
</evidence>
<evidence type="ECO:0000256" key="5">
    <source>
        <dbReference type="ARBA" id="ARBA00022917"/>
    </source>
</evidence>
<accession>A0A195EVU9</accession>
<sequence length="603" mass="66574">MLNVTFLTRVIKIHLHLHATFKRNDKLRELTFSYCVHHIRKRQSHSSPAGGPWNVLFFGTSNFSLESLRNLYNEYRAKKLCRLEVVSVCKGKKNVVVQYAEEKGIIVNEWPLENNPQDFHIGIVVAFGHLIPLNIINSFPLGMLNVHNSLLPRWRGAAPDIYTLMKGDTQTGITIMRIAEKFDTGDIVTQEKIDIHADETRPELNMKLAKLGANVLIDVIGKLPQVLSSSRPQGKLGVTYAPKVASKTSLVKWDEMTAKNVYDLQRALLGLYPLKTKFDGVTIKLLDVRQTSKPEDGRNVDIPGFARYDRKSNALVVTCKGPSWISTTKVIVKSHSVMSALQFRNGFIRGRKKDWILFQKLNTRQRIVIIIFHNFNVYNFKIPIIICCNTNITRFWLVPGVSQTLHCVIRSVSFPLFVPVDSRPLLFTDTFIGGTFAAGGGTGGGGNVISVLEVATNICGLDSESVCPSGRRIEFFDVVGVFGIMAACTSCGGVGVELASSLQCLNLRGADVSTRSTSDPEDSLSHSEHCLQIATLKSLMKQLKWSGNPTPIFKAAAVGTPKPVPVESSSFKLYNLPSVGAILGFTRSAIDGRGFTKPANLST</sequence>
<protein>
    <recommendedName>
        <fullName evidence="3">Methionyl-tRNA formyltransferase, mitochondrial</fullName>
        <ecNumber evidence="2">2.1.2.9</ecNumber>
    </recommendedName>
</protein>
<dbReference type="CDD" id="cd08646">
    <property type="entry name" value="FMT_core_Met-tRNA-FMT_N"/>
    <property type="match status" value="1"/>
</dbReference>
<dbReference type="GO" id="GO:0004479">
    <property type="term" value="F:methionyl-tRNA formyltransferase activity"/>
    <property type="evidence" value="ECO:0007669"/>
    <property type="project" value="UniProtKB-EC"/>
</dbReference>
<dbReference type="NCBIfam" id="TIGR00460">
    <property type="entry name" value="fmt"/>
    <property type="match status" value="1"/>
</dbReference>
<evidence type="ECO:0000259" key="7">
    <source>
        <dbReference type="Pfam" id="PF02911"/>
    </source>
</evidence>
<dbReference type="STRING" id="34720.A0A195EVU9"/>
<evidence type="ECO:0000256" key="2">
    <source>
        <dbReference type="ARBA" id="ARBA00012261"/>
    </source>
</evidence>
<dbReference type="GO" id="GO:0005739">
    <property type="term" value="C:mitochondrion"/>
    <property type="evidence" value="ECO:0007669"/>
    <property type="project" value="TreeGrafter"/>
</dbReference>
<dbReference type="InterPro" id="IPR002376">
    <property type="entry name" value="Formyl_transf_N"/>
</dbReference>
<dbReference type="InterPro" id="IPR005793">
    <property type="entry name" value="Formyl_trans_C"/>
</dbReference>